<dbReference type="AlphaFoldDB" id="A0ABD2HP12"/>
<sequence>MGEQRDELVQRAKLAEQAERYDDMAKAMKKLGEMDAKLDEEERNLLSIAYRKALGAHRTSRRIITSTEQRRTLTNKQKQIANELKKKVEHDMEQKGREALDLLDKILIPKVDEPVAKVTYLRMKADFHRYMAEIKEAENDDPQKAKQSYEEAWDIAQQKIRPSHPIRLGVALNFAVFLHEFMKMPEEGRKLAQKAHDDGNADLLADTSGDSYLESIGILEKLDENMRIWTATQEQDGSSERGNF</sequence>
<feature type="domain" description="14-3-3" evidence="3">
    <location>
        <begin position="5"/>
        <end position="243"/>
    </location>
</feature>
<dbReference type="PANTHER" id="PTHR18860">
    <property type="entry name" value="14-3-3 PROTEIN"/>
    <property type="match status" value="1"/>
</dbReference>
<organism evidence="4 5">
    <name type="scientific">Heterodera trifolii</name>
    <dbReference type="NCBI Taxonomy" id="157864"/>
    <lineage>
        <taxon>Eukaryota</taxon>
        <taxon>Metazoa</taxon>
        <taxon>Ecdysozoa</taxon>
        <taxon>Nematoda</taxon>
        <taxon>Chromadorea</taxon>
        <taxon>Rhabditida</taxon>
        <taxon>Tylenchina</taxon>
        <taxon>Tylenchomorpha</taxon>
        <taxon>Tylenchoidea</taxon>
        <taxon>Heteroderidae</taxon>
        <taxon>Heteroderinae</taxon>
        <taxon>Heterodera</taxon>
    </lineage>
</organism>
<evidence type="ECO:0000313" key="4">
    <source>
        <dbReference type="EMBL" id="KAL3069109.1"/>
    </source>
</evidence>
<keyword evidence="5" id="KW-1185">Reference proteome</keyword>
<comment type="caution">
    <text evidence="4">The sequence shown here is derived from an EMBL/GenBank/DDBJ whole genome shotgun (WGS) entry which is preliminary data.</text>
</comment>
<feature type="site" description="Interaction with phosphoserine on interacting protein" evidence="2">
    <location>
        <position position="58"/>
    </location>
</feature>
<protein>
    <recommendedName>
        <fullName evidence="3">14-3-3 domain-containing protein</fullName>
    </recommendedName>
</protein>
<name>A0ABD2HP12_9BILA</name>
<evidence type="ECO:0000256" key="2">
    <source>
        <dbReference type="PIRSR" id="PIRSR000868-1"/>
    </source>
</evidence>
<comment type="similarity">
    <text evidence="1">Belongs to the 14-3-3 family.</text>
</comment>
<dbReference type="PIRSF" id="PIRSF000868">
    <property type="entry name" value="14-3-3"/>
    <property type="match status" value="1"/>
</dbReference>
<dbReference type="Proteomes" id="UP001620626">
    <property type="component" value="Unassembled WGS sequence"/>
</dbReference>
<accession>A0ABD2HP12</accession>
<dbReference type="InterPro" id="IPR000308">
    <property type="entry name" value="14-3-3"/>
</dbReference>
<dbReference type="Gene3D" id="1.20.190.20">
    <property type="entry name" value="14-3-3 domain"/>
    <property type="match status" value="1"/>
</dbReference>
<dbReference type="InterPro" id="IPR036815">
    <property type="entry name" value="14-3-3_dom_sf"/>
</dbReference>
<dbReference type="SMART" id="SM00101">
    <property type="entry name" value="14_3_3"/>
    <property type="match status" value="1"/>
</dbReference>
<gene>
    <name evidence="4" type="ORF">niasHT_034339</name>
</gene>
<dbReference type="InterPro" id="IPR023410">
    <property type="entry name" value="14-3-3_domain"/>
</dbReference>
<dbReference type="Pfam" id="PF00244">
    <property type="entry name" value="14-3-3"/>
    <property type="match status" value="1"/>
</dbReference>
<dbReference type="PRINTS" id="PR00305">
    <property type="entry name" value="1433ZETA"/>
</dbReference>
<reference evidence="4 5" key="1">
    <citation type="submission" date="2024-10" db="EMBL/GenBank/DDBJ databases">
        <authorList>
            <person name="Kim D."/>
        </authorList>
    </citation>
    <scope>NUCLEOTIDE SEQUENCE [LARGE SCALE GENOMIC DNA]</scope>
    <source>
        <strain evidence="4">BH-2024</strain>
    </source>
</reference>
<evidence type="ECO:0000313" key="5">
    <source>
        <dbReference type="Proteomes" id="UP001620626"/>
    </source>
</evidence>
<evidence type="ECO:0000256" key="1">
    <source>
        <dbReference type="ARBA" id="ARBA00006141"/>
    </source>
</evidence>
<evidence type="ECO:0000259" key="3">
    <source>
        <dbReference type="SMART" id="SM00101"/>
    </source>
</evidence>
<proteinExistence type="inferred from homology"/>
<dbReference type="EMBL" id="JBICBT010001397">
    <property type="protein sequence ID" value="KAL3069109.1"/>
    <property type="molecule type" value="Genomic_DNA"/>
</dbReference>
<feature type="site" description="Interaction with phosphoserine on interacting protein" evidence="2">
    <location>
        <position position="129"/>
    </location>
</feature>
<dbReference type="SUPFAM" id="SSF48445">
    <property type="entry name" value="14-3-3 protein"/>
    <property type="match status" value="1"/>
</dbReference>